<comment type="caution">
    <text evidence="1">The sequence shown here is derived from an EMBL/GenBank/DDBJ whole genome shotgun (WGS) entry which is preliminary data.</text>
</comment>
<dbReference type="EMBL" id="JARYMX010000002">
    <property type="protein sequence ID" value="KAJ9561369.1"/>
    <property type="molecule type" value="Genomic_DNA"/>
</dbReference>
<evidence type="ECO:0008006" key="3">
    <source>
        <dbReference type="Google" id="ProtNLM"/>
    </source>
</evidence>
<evidence type="ECO:0000313" key="1">
    <source>
        <dbReference type="EMBL" id="KAJ9561369.1"/>
    </source>
</evidence>
<keyword evidence="2" id="KW-1185">Reference proteome</keyword>
<evidence type="ECO:0000313" key="2">
    <source>
        <dbReference type="Proteomes" id="UP001172457"/>
    </source>
</evidence>
<dbReference type="PANTHER" id="PTHR11439:SF524">
    <property type="entry name" value="RNA-DIRECTED DNA POLYMERASE, PROTEIN KINASE RLK-PELLE-DLSV FAMILY"/>
    <property type="match status" value="1"/>
</dbReference>
<dbReference type="PANTHER" id="PTHR11439">
    <property type="entry name" value="GAG-POL-RELATED RETROTRANSPOSON"/>
    <property type="match status" value="1"/>
</dbReference>
<accession>A0AA38TJV6</accession>
<name>A0AA38TJV6_9ASTR</name>
<gene>
    <name evidence="1" type="ORF">OSB04_006529</name>
</gene>
<protein>
    <recommendedName>
        <fullName evidence="3">Mitochondrial protein</fullName>
    </recommendedName>
</protein>
<organism evidence="1 2">
    <name type="scientific">Centaurea solstitialis</name>
    <name type="common">yellow star-thistle</name>
    <dbReference type="NCBI Taxonomy" id="347529"/>
    <lineage>
        <taxon>Eukaryota</taxon>
        <taxon>Viridiplantae</taxon>
        <taxon>Streptophyta</taxon>
        <taxon>Embryophyta</taxon>
        <taxon>Tracheophyta</taxon>
        <taxon>Spermatophyta</taxon>
        <taxon>Magnoliopsida</taxon>
        <taxon>eudicotyledons</taxon>
        <taxon>Gunneridae</taxon>
        <taxon>Pentapetalae</taxon>
        <taxon>asterids</taxon>
        <taxon>campanulids</taxon>
        <taxon>Asterales</taxon>
        <taxon>Asteraceae</taxon>
        <taxon>Carduoideae</taxon>
        <taxon>Cardueae</taxon>
        <taxon>Centaureinae</taxon>
        <taxon>Centaurea</taxon>
    </lineage>
</organism>
<proteinExistence type="predicted"/>
<dbReference type="AlphaFoldDB" id="A0AA38TJV6"/>
<sequence>MSSCNTCSTLLDTKSKISPDGTPMFDPTLYRSLAGALQYLTFTRPDIVYVVQQICLFMHDLHEPHLLALKHILLYLQGTLSHGLFLRSSSVDRVVSYSDADWAGCPHTRGMKLTRLEVYVPIAPHQRTKMGH</sequence>
<reference evidence="1" key="1">
    <citation type="submission" date="2023-03" db="EMBL/GenBank/DDBJ databases">
        <title>Chromosome-scale reference genome and RAD-based genetic map of yellow starthistle (Centaurea solstitialis) reveal putative structural variation and QTLs associated with invader traits.</title>
        <authorList>
            <person name="Reatini B."/>
            <person name="Cang F.A."/>
            <person name="Jiang Q."/>
            <person name="Mckibben M.T.W."/>
            <person name="Barker M.S."/>
            <person name="Rieseberg L.H."/>
            <person name="Dlugosch K.M."/>
        </authorList>
    </citation>
    <scope>NUCLEOTIDE SEQUENCE</scope>
    <source>
        <strain evidence="1">CAN-66</strain>
        <tissue evidence="1">Leaf</tissue>
    </source>
</reference>
<dbReference type="Proteomes" id="UP001172457">
    <property type="component" value="Chromosome 2"/>
</dbReference>